<dbReference type="InterPro" id="IPR056695">
    <property type="entry name" value="DUF7793"/>
</dbReference>
<dbReference type="Gene3D" id="3.40.1680.10">
    <property type="entry name" value="yp_829618.1 domain like"/>
    <property type="match status" value="1"/>
</dbReference>
<keyword evidence="3" id="KW-1185">Reference proteome</keyword>
<accession>A0ABQ1V4D8</accession>
<protein>
    <recommendedName>
        <fullName evidence="1">DUF7793 domain-containing protein</fullName>
    </recommendedName>
</protein>
<name>A0ABQ1V4D8_9BACT</name>
<dbReference type="Pfam" id="PF25056">
    <property type="entry name" value="DUF7793"/>
    <property type="match status" value="1"/>
</dbReference>
<dbReference type="EMBL" id="BMIU01000013">
    <property type="protein sequence ID" value="GGF36884.1"/>
    <property type="molecule type" value="Genomic_DNA"/>
</dbReference>
<dbReference type="Proteomes" id="UP000647339">
    <property type="component" value="Unassembled WGS sequence"/>
</dbReference>
<evidence type="ECO:0000313" key="2">
    <source>
        <dbReference type="EMBL" id="GGF36884.1"/>
    </source>
</evidence>
<feature type="domain" description="DUF7793" evidence="1">
    <location>
        <begin position="13"/>
        <end position="125"/>
    </location>
</feature>
<organism evidence="2 3">
    <name type="scientific">Echinicola rosea</name>
    <dbReference type="NCBI Taxonomy" id="1807691"/>
    <lineage>
        <taxon>Bacteria</taxon>
        <taxon>Pseudomonadati</taxon>
        <taxon>Bacteroidota</taxon>
        <taxon>Cytophagia</taxon>
        <taxon>Cytophagales</taxon>
        <taxon>Cyclobacteriaceae</taxon>
        <taxon>Echinicola</taxon>
    </lineage>
</organism>
<reference evidence="3" key="1">
    <citation type="journal article" date="2019" name="Int. J. Syst. Evol. Microbiol.">
        <title>The Global Catalogue of Microorganisms (GCM) 10K type strain sequencing project: providing services to taxonomists for standard genome sequencing and annotation.</title>
        <authorList>
            <consortium name="The Broad Institute Genomics Platform"/>
            <consortium name="The Broad Institute Genome Sequencing Center for Infectious Disease"/>
            <person name="Wu L."/>
            <person name="Ma J."/>
        </authorList>
    </citation>
    <scope>NUCLEOTIDE SEQUENCE [LARGE SCALE GENOMIC DNA]</scope>
    <source>
        <strain evidence="3">CGMCC 1.15407</strain>
    </source>
</reference>
<dbReference type="RefSeq" id="WP_137402857.1">
    <property type="nucleotide sequence ID" value="NZ_BMIU01000013.1"/>
</dbReference>
<proteinExistence type="predicted"/>
<sequence>MDKITTTTQELLRLDNGIIHCKVLPDKFLELSDGQENLRAVAALSLGKRAAVLVDISRASGVSQECRELFASPQCADLQYAVGIVAKSRVGHLIGNFFLGFNQPLFPLKIFTENSTAMEWLTSIKNNEKKQPTYR</sequence>
<dbReference type="Gene3D" id="3.40.970.30">
    <property type="entry name" value="yp_829618.1 like domains"/>
    <property type="match status" value="1"/>
</dbReference>
<evidence type="ECO:0000313" key="3">
    <source>
        <dbReference type="Proteomes" id="UP000647339"/>
    </source>
</evidence>
<evidence type="ECO:0000259" key="1">
    <source>
        <dbReference type="Pfam" id="PF25056"/>
    </source>
</evidence>
<gene>
    <name evidence="2" type="ORF">GCM10011339_26740</name>
</gene>
<comment type="caution">
    <text evidence="2">The sequence shown here is derived from an EMBL/GenBank/DDBJ whole genome shotgun (WGS) entry which is preliminary data.</text>
</comment>